<name>A0A068X155_ECHGR</name>
<evidence type="ECO:0000256" key="7">
    <source>
        <dbReference type="ARBA" id="ARBA00040047"/>
    </source>
</evidence>
<evidence type="ECO:0000313" key="9">
    <source>
        <dbReference type="EMBL" id="CDS23657.1"/>
    </source>
</evidence>
<comment type="subcellular location">
    <subcellularLocation>
        <location evidence="1">Membrane</location>
        <topology evidence="1">Peripheral membrane protein</topology>
    </subcellularLocation>
</comment>
<dbReference type="GO" id="GO:0005774">
    <property type="term" value="C:vacuolar membrane"/>
    <property type="evidence" value="ECO:0007669"/>
    <property type="project" value="TreeGrafter"/>
</dbReference>
<comment type="similarity">
    <text evidence="2">Belongs to the SNAP family.</text>
</comment>
<reference evidence="9" key="2">
    <citation type="submission" date="2014-06" db="EMBL/GenBank/DDBJ databases">
        <authorList>
            <person name="Aslett M."/>
        </authorList>
    </citation>
    <scope>NUCLEOTIDE SEQUENCE</scope>
</reference>
<keyword evidence="6" id="KW-0472">Membrane</keyword>
<dbReference type="GO" id="GO:0006886">
    <property type="term" value="P:intracellular protein transport"/>
    <property type="evidence" value="ECO:0007669"/>
    <property type="project" value="InterPro"/>
</dbReference>
<evidence type="ECO:0000256" key="5">
    <source>
        <dbReference type="ARBA" id="ARBA00022927"/>
    </source>
</evidence>
<dbReference type="GO" id="GO:0019905">
    <property type="term" value="F:syntaxin binding"/>
    <property type="evidence" value="ECO:0007669"/>
    <property type="project" value="TreeGrafter"/>
</dbReference>
<dbReference type="Proteomes" id="UP000492820">
    <property type="component" value="Unassembled WGS sequence"/>
</dbReference>
<dbReference type="WBParaSite" id="EgrG_000924400">
    <property type="protein sequence ID" value="EgrG_000924400"/>
    <property type="gene ID" value="EgrG_000924400"/>
</dbReference>
<protein>
    <recommendedName>
        <fullName evidence="7">Gamma-soluble NSF attachment protein</fullName>
    </recommendedName>
    <alternativeName>
        <fullName evidence="8">N-ethylmaleimide-sensitive factor attachment protein gamma</fullName>
    </alternativeName>
</protein>
<keyword evidence="3" id="KW-0813">Transport</keyword>
<keyword evidence="5" id="KW-0653">Protein transport</keyword>
<keyword evidence="4" id="KW-0931">ER-Golgi transport</keyword>
<dbReference type="AlphaFoldDB" id="A0A068X155"/>
<evidence type="ECO:0000256" key="8">
    <source>
        <dbReference type="ARBA" id="ARBA00042485"/>
    </source>
</evidence>
<dbReference type="GO" id="GO:0016192">
    <property type="term" value="P:vesicle-mediated transport"/>
    <property type="evidence" value="ECO:0007669"/>
    <property type="project" value="UniProtKB-KW"/>
</dbReference>
<evidence type="ECO:0000256" key="4">
    <source>
        <dbReference type="ARBA" id="ARBA00022892"/>
    </source>
</evidence>
<evidence type="ECO:0000256" key="6">
    <source>
        <dbReference type="ARBA" id="ARBA00023136"/>
    </source>
</evidence>
<evidence type="ECO:0000256" key="2">
    <source>
        <dbReference type="ARBA" id="ARBA00010050"/>
    </source>
</evidence>
<evidence type="ECO:0000313" key="10">
    <source>
        <dbReference type="Proteomes" id="UP000492820"/>
    </source>
</evidence>
<evidence type="ECO:0000256" key="3">
    <source>
        <dbReference type="ARBA" id="ARBA00022448"/>
    </source>
</evidence>
<dbReference type="GO" id="GO:0031201">
    <property type="term" value="C:SNARE complex"/>
    <property type="evidence" value="ECO:0007669"/>
    <property type="project" value="TreeGrafter"/>
</dbReference>
<evidence type="ECO:0000313" key="11">
    <source>
        <dbReference type="WBParaSite" id="EgrG_000924400"/>
    </source>
</evidence>
<proteinExistence type="inferred from homology"/>
<evidence type="ECO:0000256" key="1">
    <source>
        <dbReference type="ARBA" id="ARBA00004170"/>
    </source>
</evidence>
<dbReference type="Gene3D" id="1.25.40.10">
    <property type="entry name" value="Tetratricopeptide repeat domain"/>
    <property type="match status" value="1"/>
</dbReference>
<dbReference type="OrthoDB" id="26569at2759"/>
<dbReference type="InterPro" id="IPR011990">
    <property type="entry name" value="TPR-like_helical_dom_sf"/>
</dbReference>
<reference evidence="9 10" key="1">
    <citation type="journal article" date="2013" name="Nature">
        <title>The genomes of four tapeworm species reveal adaptations to parasitism.</title>
        <authorList>
            <person name="Tsai I.J."/>
            <person name="Zarowiecki M."/>
            <person name="Holroyd N."/>
            <person name="Garciarrubio A."/>
            <person name="Sanchez-Flores A."/>
            <person name="Brooks K.L."/>
            <person name="Tracey A."/>
            <person name="Bobes R.J."/>
            <person name="Fragoso G."/>
            <person name="Sciutto E."/>
            <person name="Aslett M."/>
            <person name="Beasley H."/>
            <person name="Bennett H.M."/>
            <person name="Cai J."/>
            <person name="Camicia F."/>
            <person name="Clark R."/>
            <person name="Cucher M."/>
            <person name="De Silva N."/>
            <person name="Day T.A."/>
            <person name="Deplazes P."/>
            <person name="Estrada K."/>
            <person name="Fernandez C."/>
            <person name="Holland P.W."/>
            <person name="Hou J."/>
            <person name="Hu S."/>
            <person name="Huckvale T."/>
            <person name="Hung S.S."/>
            <person name="Kamenetzky L."/>
            <person name="Keane J.A."/>
            <person name="Kiss F."/>
            <person name="Koziol U."/>
            <person name="Lambert O."/>
            <person name="Liu K."/>
            <person name="Luo X."/>
            <person name="Luo Y."/>
            <person name="Macchiaroli N."/>
            <person name="Nichol S."/>
            <person name="Paps J."/>
            <person name="Parkinson J."/>
            <person name="Pouchkina-Stantcheva N."/>
            <person name="Riddiford N."/>
            <person name="Rosenzvit M."/>
            <person name="Salinas G."/>
            <person name="Wasmuth J.D."/>
            <person name="Zamanian M."/>
            <person name="Zheng Y."/>
            <person name="Cai X."/>
            <person name="Soberon X."/>
            <person name="Olson P.D."/>
            <person name="Laclette J.P."/>
            <person name="Brehm K."/>
            <person name="Berriman M."/>
            <person name="Garciarrubio A."/>
            <person name="Bobes R.J."/>
            <person name="Fragoso G."/>
            <person name="Sanchez-Flores A."/>
            <person name="Estrada K."/>
            <person name="Cevallos M.A."/>
            <person name="Morett E."/>
            <person name="Gonzalez V."/>
            <person name="Portillo T."/>
            <person name="Ochoa-Leyva A."/>
            <person name="Jose M.V."/>
            <person name="Sciutto E."/>
            <person name="Landa A."/>
            <person name="Jimenez L."/>
            <person name="Valdes V."/>
            <person name="Carrero J.C."/>
            <person name="Larralde C."/>
            <person name="Morales-Montor J."/>
            <person name="Limon-Lason J."/>
            <person name="Soberon X."/>
            <person name="Laclette J.P."/>
        </authorList>
    </citation>
    <scope>NUCLEOTIDE SEQUENCE [LARGE SCALE GENOMIC DNA]</scope>
</reference>
<dbReference type="EMBL" id="LK028593">
    <property type="protein sequence ID" value="CDS23657.1"/>
    <property type="molecule type" value="Genomic_DNA"/>
</dbReference>
<organism evidence="9">
    <name type="scientific">Echinococcus granulosus</name>
    <name type="common">Hydatid tapeworm</name>
    <dbReference type="NCBI Taxonomy" id="6210"/>
    <lineage>
        <taxon>Eukaryota</taxon>
        <taxon>Metazoa</taxon>
        <taxon>Spiralia</taxon>
        <taxon>Lophotrochozoa</taxon>
        <taxon>Platyhelminthes</taxon>
        <taxon>Cestoda</taxon>
        <taxon>Eucestoda</taxon>
        <taxon>Cyclophyllidea</taxon>
        <taxon>Taeniidae</taxon>
        <taxon>Echinococcus</taxon>
        <taxon>Echinococcus granulosus group</taxon>
    </lineage>
</organism>
<reference evidence="11" key="3">
    <citation type="submission" date="2020-10" db="UniProtKB">
        <authorList>
            <consortium name="WormBaseParasite"/>
        </authorList>
    </citation>
    <scope>IDENTIFICATION</scope>
</reference>
<gene>
    <name evidence="11" type="primary">EGR_06815</name>
    <name evidence="9" type="ORF">EgrG_000924400</name>
</gene>
<accession>A0A068X155</accession>
<dbReference type="InterPro" id="IPR000744">
    <property type="entry name" value="NSF_attach"/>
</dbReference>
<dbReference type="PANTHER" id="PTHR13768">
    <property type="entry name" value="SOLUBLE NSF ATTACHMENT PROTEIN SNAP"/>
    <property type="match status" value="1"/>
</dbReference>
<dbReference type="Pfam" id="PF14938">
    <property type="entry name" value="SNAP"/>
    <property type="match status" value="1"/>
</dbReference>
<dbReference type="PANTHER" id="PTHR13768:SF2">
    <property type="entry name" value="GAMMA-SOLUBLE NSF ATTACHMENT PROTEIN"/>
    <property type="match status" value="1"/>
</dbReference>
<dbReference type="GO" id="GO:0005483">
    <property type="term" value="F:soluble NSF attachment protein activity"/>
    <property type="evidence" value="ECO:0007669"/>
    <property type="project" value="TreeGrafter"/>
</dbReference>
<sequence>MASKIDEAEELVQKAQKCLKTFCLKRSPDIDSALEYYGRAAVIYRNARMLQESADIYMQIADLHGKKQSFFHCAKAYETASLLFRDIGNFDKVVECIKTAGQLLRQSGVPDSASILYSKGAKVLEGSMPEESARFYECAADTSELEEKYLQAADFAGQSARLWTRLRRFNEADRLLRYQMRLTSLGASRENVYTTYQACGKAVVALVILKLVQEDSVAAGKVYEEAVRQYHFDETDDAAAVAKLLQACEPYDSNAVAKVITLPTFRNLETEFARLARSIKSCEGFGDRALSAAPANEDESEDIC</sequence>
<dbReference type="SUPFAM" id="SSF48452">
    <property type="entry name" value="TPR-like"/>
    <property type="match status" value="1"/>
</dbReference>